<gene>
    <name evidence="1" type="ORF">J1M35_03150</name>
</gene>
<keyword evidence="1" id="KW-0378">Hydrolase</keyword>
<dbReference type="SUPFAM" id="SSF56784">
    <property type="entry name" value="HAD-like"/>
    <property type="match status" value="1"/>
</dbReference>
<protein>
    <submittedName>
        <fullName evidence="1">Hydrolase</fullName>
    </submittedName>
</protein>
<dbReference type="InterPro" id="IPR023214">
    <property type="entry name" value="HAD_sf"/>
</dbReference>
<accession>A0A975CLY6</accession>
<dbReference type="RefSeq" id="WP_208009756.1">
    <property type="nucleotide sequence ID" value="NZ_CP071796.1"/>
</dbReference>
<evidence type="ECO:0000313" key="1">
    <source>
        <dbReference type="EMBL" id="QTD45928.1"/>
    </source>
</evidence>
<dbReference type="AlphaFoldDB" id="A0A975CLY6"/>
<proteinExistence type="predicted"/>
<reference evidence="1" key="1">
    <citation type="submission" date="2021-03" db="EMBL/GenBank/DDBJ databases">
        <title>Ottowia sp. 27C isolated from the cloaca of a Giant Asian pond turtle (Heosemys grandis).</title>
        <authorList>
            <person name="Spergser J."/>
            <person name="Busse H.-J."/>
        </authorList>
    </citation>
    <scope>NUCLEOTIDE SEQUENCE</scope>
    <source>
        <strain evidence="1">27C</strain>
    </source>
</reference>
<dbReference type="InterPro" id="IPR036412">
    <property type="entry name" value="HAD-like_sf"/>
</dbReference>
<keyword evidence="2" id="KW-1185">Reference proteome</keyword>
<name>A0A975CLY6_9BURK</name>
<dbReference type="EMBL" id="CP071796">
    <property type="protein sequence ID" value="QTD45928.1"/>
    <property type="molecule type" value="Genomic_DNA"/>
</dbReference>
<sequence>MKPRTIYIDVDDTLVRSVGAKRVPMPGVVAAVRALHAQGALLYLWSSGGADYARQSAAELALSDCFIAFLPKPDSYIDDQSVDEWRYCRHVLPSNAADA</sequence>
<dbReference type="KEGG" id="otd:J1M35_03150"/>
<dbReference type="Gene3D" id="3.40.50.1000">
    <property type="entry name" value="HAD superfamily/HAD-like"/>
    <property type="match status" value="1"/>
</dbReference>
<dbReference type="GO" id="GO:0016787">
    <property type="term" value="F:hydrolase activity"/>
    <property type="evidence" value="ECO:0007669"/>
    <property type="project" value="UniProtKB-KW"/>
</dbReference>
<organism evidence="1 2">
    <name type="scientific">Ottowia testudinis</name>
    <dbReference type="NCBI Taxonomy" id="2816950"/>
    <lineage>
        <taxon>Bacteria</taxon>
        <taxon>Pseudomonadati</taxon>
        <taxon>Pseudomonadota</taxon>
        <taxon>Betaproteobacteria</taxon>
        <taxon>Burkholderiales</taxon>
        <taxon>Comamonadaceae</taxon>
        <taxon>Ottowia</taxon>
    </lineage>
</organism>
<evidence type="ECO:0000313" key="2">
    <source>
        <dbReference type="Proteomes" id="UP000663903"/>
    </source>
</evidence>
<dbReference type="Proteomes" id="UP000663903">
    <property type="component" value="Chromosome"/>
</dbReference>